<reference evidence="3 4" key="1">
    <citation type="journal article" date="2013" name="Antonie Van Leeuwenhoek">
        <title>Paracoccus zhejiangensis sp. nov., isolated from activated sludge in wastewater-treatment system.</title>
        <authorList>
            <person name="Wu Z.G."/>
            <person name="Zhang D.F."/>
            <person name="Liu Y.L."/>
            <person name="Wang F."/>
            <person name="Jiang X."/>
            <person name="Li C."/>
            <person name="Li S.P."/>
            <person name="Hong Q."/>
            <person name="Li W.J."/>
        </authorList>
    </citation>
    <scope>NUCLEOTIDE SEQUENCE [LARGE SCALE GENOMIC DNA]</scope>
    <source>
        <strain evidence="3 4">J6</strain>
    </source>
</reference>
<keyword evidence="1" id="KW-0732">Signal</keyword>
<dbReference type="Proteomes" id="UP000234530">
    <property type="component" value="Chromosome"/>
</dbReference>
<evidence type="ECO:0000313" key="4">
    <source>
        <dbReference type="Proteomes" id="UP000234530"/>
    </source>
</evidence>
<gene>
    <name evidence="3" type="ORF">CX676_01470</name>
</gene>
<dbReference type="OrthoDB" id="9811006at2"/>
<dbReference type="InterPro" id="IPR007372">
    <property type="entry name" value="Lipid/polyisoprenoid-bd_YceI"/>
</dbReference>
<dbReference type="EMBL" id="CP025430">
    <property type="protein sequence ID" value="AUH62994.1"/>
    <property type="molecule type" value="Genomic_DNA"/>
</dbReference>
<dbReference type="PANTHER" id="PTHR34406">
    <property type="entry name" value="PROTEIN YCEI"/>
    <property type="match status" value="1"/>
</dbReference>
<feature type="chain" id="PRO_5014139838" description="Lipid/polyisoprenoid-binding YceI-like domain-containing protein" evidence="1">
    <location>
        <begin position="21"/>
        <end position="199"/>
    </location>
</feature>
<dbReference type="SMART" id="SM00867">
    <property type="entry name" value="YceI"/>
    <property type="match status" value="1"/>
</dbReference>
<evidence type="ECO:0000259" key="2">
    <source>
        <dbReference type="SMART" id="SM00867"/>
    </source>
</evidence>
<protein>
    <recommendedName>
        <fullName evidence="2">Lipid/polyisoprenoid-binding YceI-like domain-containing protein</fullName>
    </recommendedName>
</protein>
<sequence>MKHALSTLALLALTTLPGSAQEAAPEGATLWQLDPGHSQVAFAYDHLGFSTTRGLFGGIEGQITLDEAAPENSAVEVSFPVRAMLTGWQDRFTDLMGPDFFDLPEGSDARITFASTSVEPTGEKTATVTGDLTLNGVTKPVVLEVELNQQGENPVTGKPWIGFDAETTLKRSDFGLGQFAPAVGDEVEIEISVEAGKAE</sequence>
<proteinExistence type="predicted"/>
<evidence type="ECO:0000256" key="1">
    <source>
        <dbReference type="SAM" id="SignalP"/>
    </source>
</evidence>
<dbReference type="RefSeq" id="WP_101751036.1">
    <property type="nucleotide sequence ID" value="NZ_CP025430.1"/>
</dbReference>
<dbReference type="PANTHER" id="PTHR34406:SF1">
    <property type="entry name" value="PROTEIN YCEI"/>
    <property type="match status" value="1"/>
</dbReference>
<dbReference type="KEGG" id="pzh:CX676_01470"/>
<evidence type="ECO:0000313" key="3">
    <source>
        <dbReference type="EMBL" id="AUH62994.1"/>
    </source>
</evidence>
<dbReference type="InterPro" id="IPR036761">
    <property type="entry name" value="TTHA0802/YceI-like_sf"/>
</dbReference>
<accession>A0A2H5EUN0</accession>
<dbReference type="SUPFAM" id="SSF101874">
    <property type="entry name" value="YceI-like"/>
    <property type="match status" value="1"/>
</dbReference>
<feature type="signal peptide" evidence="1">
    <location>
        <begin position="1"/>
        <end position="20"/>
    </location>
</feature>
<dbReference type="Gene3D" id="2.40.128.110">
    <property type="entry name" value="Lipid/polyisoprenoid-binding, YceI-like"/>
    <property type="match status" value="1"/>
</dbReference>
<dbReference type="AlphaFoldDB" id="A0A2H5EUN0"/>
<feature type="domain" description="Lipid/polyisoprenoid-binding YceI-like" evidence="2">
    <location>
        <begin position="30"/>
        <end position="196"/>
    </location>
</feature>
<dbReference type="Pfam" id="PF04264">
    <property type="entry name" value="YceI"/>
    <property type="match status" value="1"/>
</dbReference>
<organism evidence="3 4">
    <name type="scientific">Paracoccus zhejiangensis</name>
    <dbReference type="NCBI Taxonomy" id="1077935"/>
    <lineage>
        <taxon>Bacteria</taxon>
        <taxon>Pseudomonadati</taxon>
        <taxon>Pseudomonadota</taxon>
        <taxon>Alphaproteobacteria</taxon>
        <taxon>Rhodobacterales</taxon>
        <taxon>Paracoccaceae</taxon>
        <taxon>Paracoccus</taxon>
    </lineage>
</organism>
<keyword evidence="4" id="KW-1185">Reference proteome</keyword>
<name>A0A2H5EUN0_9RHOB</name>